<sequence length="490" mass="53926">MLPLIYSITSLFSNFLDVEQPPLSHSLNVRETIDTEKLQSLLTQEALEEWSHRVYEAANASVETVGHPTRVIGTAGHNASIDLILDTLDELKDYFTYELQPFCAVDYKLHNYTLVSDGEVLNAVPFKFSPAGNVSNAEVYFVKGNGCLPSDYEGTAGKIAVVTRGRCPFGEKSEIAGLSGAVGCLIWDPEIDNSKDVLTGGTLISPPLGHEVPTFGISANLAKSLNEGDKLSFYVNSTLKVVETVNIVAETIEGDHDNVVFAGAHSDSVYEGPGMNDNGSGMISLLEIAKQLSNFKPNNAIRLAWWSAEEEGLVGSLWYANNLTKEQASKIRLFLDFDMMASTNYIYEIYNSDDSVNPKGSTAIRDMFIDWYDKHDHPFLLQPFDGRSDYVGFVNIGIPSGGMDSGVELIKSEAEALLFGGTAGIPYDPCYHQACDDLDNVSFEPWLVNTKVMAHSIATYAESLEGFPKPDMSYFESRQPQLLYWVSSYI</sequence>
<keyword evidence="3 6" id="KW-0479">Metal-binding</keyword>
<comment type="caution">
    <text evidence="9">The sequence shown here is derived from an EMBL/GenBank/DDBJ whole genome shotgun (WGS) entry which is preliminary data.</text>
</comment>
<comment type="cofactor">
    <cofactor evidence="1">
        <name>Zn(2+)</name>
        <dbReference type="ChEBI" id="CHEBI:29105"/>
    </cofactor>
</comment>
<dbReference type="Pfam" id="PF04389">
    <property type="entry name" value="Peptidase_M28"/>
    <property type="match status" value="1"/>
</dbReference>
<dbReference type="GO" id="GO:0008235">
    <property type="term" value="F:metalloexopeptidase activity"/>
    <property type="evidence" value="ECO:0007669"/>
    <property type="project" value="InterPro"/>
</dbReference>
<evidence type="ECO:0000256" key="1">
    <source>
        <dbReference type="ARBA" id="ARBA00001947"/>
    </source>
</evidence>
<dbReference type="Gene3D" id="3.40.630.10">
    <property type="entry name" value="Zn peptidases"/>
    <property type="match status" value="1"/>
</dbReference>
<dbReference type="EC" id="3.4.-.-" evidence="6"/>
<reference evidence="9 10" key="1">
    <citation type="journal article" date="2023" name="Elife">
        <title>Identification of key yeast species and microbe-microbe interactions impacting larval growth of Drosophila in the wild.</title>
        <authorList>
            <person name="Mure A."/>
            <person name="Sugiura Y."/>
            <person name="Maeda R."/>
            <person name="Honda K."/>
            <person name="Sakurai N."/>
            <person name="Takahashi Y."/>
            <person name="Watada M."/>
            <person name="Katoh T."/>
            <person name="Gotoh A."/>
            <person name="Gotoh Y."/>
            <person name="Taniguchi I."/>
            <person name="Nakamura K."/>
            <person name="Hayashi T."/>
            <person name="Katayama T."/>
            <person name="Uemura T."/>
            <person name="Hattori Y."/>
        </authorList>
    </citation>
    <scope>NUCLEOTIDE SEQUENCE [LARGE SCALE GENOMIC DNA]</scope>
    <source>
        <strain evidence="9 10">SB-73</strain>
    </source>
</reference>
<evidence type="ECO:0000313" key="10">
    <source>
        <dbReference type="Proteomes" id="UP001362899"/>
    </source>
</evidence>
<evidence type="ECO:0000256" key="5">
    <source>
        <dbReference type="ARBA" id="ARBA00022833"/>
    </source>
</evidence>
<dbReference type="PANTHER" id="PTHR12147">
    <property type="entry name" value="METALLOPEPTIDASE M28 FAMILY MEMBER"/>
    <property type="match status" value="1"/>
</dbReference>
<evidence type="ECO:0000259" key="7">
    <source>
        <dbReference type="Pfam" id="PF02225"/>
    </source>
</evidence>
<dbReference type="InterPro" id="IPR046450">
    <property type="entry name" value="PA_dom_sf"/>
</dbReference>
<dbReference type="InterPro" id="IPR045175">
    <property type="entry name" value="M28_fam"/>
</dbReference>
<accession>A0AAV5RJ96</accession>
<dbReference type="SUPFAM" id="SSF53187">
    <property type="entry name" value="Zn-dependent exopeptidases"/>
    <property type="match status" value="1"/>
</dbReference>
<gene>
    <name evidence="9" type="ORF">DASB73_020550</name>
</gene>
<keyword evidence="10" id="KW-1185">Reference proteome</keyword>
<evidence type="ECO:0000256" key="2">
    <source>
        <dbReference type="ARBA" id="ARBA00022670"/>
    </source>
</evidence>
<dbReference type="GO" id="GO:0006508">
    <property type="term" value="P:proteolysis"/>
    <property type="evidence" value="ECO:0007669"/>
    <property type="project" value="UniProtKB-KW"/>
</dbReference>
<dbReference type="InterPro" id="IPR003137">
    <property type="entry name" value="PA_domain"/>
</dbReference>
<feature type="domain" description="PA" evidence="7">
    <location>
        <begin position="140"/>
        <end position="224"/>
    </location>
</feature>
<proteinExistence type="inferred from homology"/>
<evidence type="ECO:0000256" key="4">
    <source>
        <dbReference type="ARBA" id="ARBA00022801"/>
    </source>
</evidence>
<dbReference type="Proteomes" id="UP001362899">
    <property type="component" value="Unassembled WGS sequence"/>
</dbReference>
<feature type="domain" description="Peptidase M28" evidence="8">
    <location>
        <begin position="246"/>
        <end position="444"/>
    </location>
</feature>
<keyword evidence="5 6" id="KW-0862">Zinc</keyword>
<organism evidence="9 10">
    <name type="scientific">Starmerella bacillaris</name>
    <name type="common">Yeast</name>
    <name type="synonym">Candida zemplinina</name>
    <dbReference type="NCBI Taxonomy" id="1247836"/>
    <lineage>
        <taxon>Eukaryota</taxon>
        <taxon>Fungi</taxon>
        <taxon>Dikarya</taxon>
        <taxon>Ascomycota</taxon>
        <taxon>Saccharomycotina</taxon>
        <taxon>Dipodascomycetes</taxon>
        <taxon>Dipodascales</taxon>
        <taxon>Trichomonascaceae</taxon>
        <taxon>Starmerella</taxon>
    </lineage>
</organism>
<evidence type="ECO:0000259" key="8">
    <source>
        <dbReference type="Pfam" id="PF04389"/>
    </source>
</evidence>
<dbReference type="InterPro" id="IPR007484">
    <property type="entry name" value="Peptidase_M28"/>
</dbReference>
<evidence type="ECO:0000256" key="3">
    <source>
        <dbReference type="ARBA" id="ARBA00022723"/>
    </source>
</evidence>
<dbReference type="GO" id="GO:0046872">
    <property type="term" value="F:metal ion binding"/>
    <property type="evidence" value="ECO:0007669"/>
    <property type="project" value="UniProtKB-KW"/>
</dbReference>
<dbReference type="EMBL" id="BTGC01000003">
    <property type="protein sequence ID" value="GMM51097.1"/>
    <property type="molecule type" value="Genomic_DNA"/>
</dbReference>
<name>A0AAV5RJ96_STABA</name>
<comment type="similarity">
    <text evidence="6">Belongs to the peptidase M28 family.</text>
</comment>
<dbReference type="PANTHER" id="PTHR12147:SF17">
    <property type="entry name" value="AMINOPEPTIDASE Y"/>
    <property type="match status" value="1"/>
</dbReference>
<dbReference type="Gene3D" id="3.50.30.30">
    <property type="match status" value="1"/>
</dbReference>
<keyword evidence="2 6" id="KW-0645">Protease</keyword>
<dbReference type="SUPFAM" id="SSF52025">
    <property type="entry name" value="PA domain"/>
    <property type="match status" value="1"/>
</dbReference>
<keyword evidence="4 6" id="KW-0378">Hydrolase</keyword>
<evidence type="ECO:0000313" key="9">
    <source>
        <dbReference type="EMBL" id="GMM51097.1"/>
    </source>
</evidence>
<keyword evidence="9" id="KW-0031">Aminopeptidase</keyword>
<evidence type="ECO:0000256" key="6">
    <source>
        <dbReference type="RuleBase" id="RU361240"/>
    </source>
</evidence>
<dbReference type="GO" id="GO:0004177">
    <property type="term" value="F:aminopeptidase activity"/>
    <property type="evidence" value="ECO:0007669"/>
    <property type="project" value="UniProtKB-KW"/>
</dbReference>
<dbReference type="Pfam" id="PF02225">
    <property type="entry name" value="PA"/>
    <property type="match status" value="1"/>
</dbReference>
<protein>
    <recommendedName>
        <fullName evidence="6">Peptide hydrolase</fullName>
        <ecNumber evidence="6">3.4.-.-</ecNumber>
    </recommendedName>
</protein>
<dbReference type="AlphaFoldDB" id="A0AAV5RJ96"/>